<dbReference type="RefSeq" id="WP_148868590.1">
    <property type="nucleotide sequence ID" value="NZ_VNIA01000001.1"/>
</dbReference>
<dbReference type="GO" id="GO:0005524">
    <property type="term" value="F:ATP binding"/>
    <property type="evidence" value="ECO:0007669"/>
    <property type="project" value="UniProtKB-UniRule"/>
</dbReference>
<dbReference type="SUPFAM" id="SSF51246">
    <property type="entry name" value="Rudiment single hybrid motif"/>
    <property type="match status" value="1"/>
</dbReference>
<keyword evidence="3 10" id="KW-0436">Ligase</keyword>
<dbReference type="Proteomes" id="UP000323136">
    <property type="component" value="Unassembled WGS sequence"/>
</dbReference>
<dbReference type="Gene3D" id="3.40.50.20">
    <property type="match status" value="1"/>
</dbReference>
<dbReference type="PANTHER" id="PTHR43472:SF1">
    <property type="entry name" value="PHOSPHORIBOSYLAMINE--GLYCINE LIGASE, CHLOROPLASTIC"/>
    <property type="match status" value="1"/>
</dbReference>
<dbReference type="Pfam" id="PF02844">
    <property type="entry name" value="GARS_N"/>
    <property type="match status" value="1"/>
</dbReference>
<comment type="caution">
    <text evidence="13">The sequence shown here is derived from an EMBL/GenBank/DDBJ whole genome shotgun (WGS) entry which is preliminary data.</text>
</comment>
<dbReference type="AlphaFoldDB" id="A0A5S5DV64"/>
<dbReference type="InterPro" id="IPR011054">
    <property type="entry name" value="Rudment_hybrid_motif"/>
</dbReference>
<dbReference type="Gene3D" id="3.30.1490.20">
    <property type="entry name" value="ATP-grasp fold, A domain"/>
    <property type="match status" value="1"/>
</dbReference>
<dbReference type="Pfam" id="PF01071">
    <property type="entry name" value="GARS_A"/>
    <property type="match status" value="1"/>
</dbReference>
<dbReference type="Gene3D" id="3.90.600.10">
    <property type="entry name" value="Phosphoribosylglycinamide synthetase, C-terminal domain"/>
    <property type="match status" value="1"/>
</dbReference>
<gene>
    <name evidence="10" type="primary">purD</name>
    <name evidence="13" type="ORF">C7447_101497</name>
</gene>
<dbReference type="InterPro" id="IPR000115">
    <property type="entry name" value="PRibGlycinamide_synth"/>
</dbReference>
<evidence type="ECO:0000313" key="13">
    <source>
        <dbReference type="EMBL" id="TYP99890.1"/>
    </source>
</evidence>
<evidence type="ECO:0000256" key="6">
    <source>
        <dbReference type="ARBA" id="ARBA00022840"/>
    </source>
</evidence>
<dbReference type="InterPro" id="IPR020560">
    <property type="entry name" value="PRibGlycinamide_synth_C-dom"/>
</dbReference>
<dbReference type="PANTHER" id="PTHR43472">
    <property type="entry name" value="PHOSPHORIBOSYLAMINE--GLYCINE LIGASE"/>
    <property type="match status" value="1"/>
</dbReference>
<keyword evidence="5 10" id="KW-0658">Purine biosynthesis</keyword>
<comment type="pathway">
    <text evidence="1 10">Purine metabolism; IMP biosynthesis via de novo pathway; N(1)-(5-phospho-D-ribosyl)glycinamide from 5-phospho-alpha-D-ribose 1-diphosphate: step 2/2.</text>
</comment>
<dbReference type="InterPro" id="IPR020561">
    <property type="entry name" value="PRibGlycinamid_synth_ATP-grasp"/>
</dbReference>
<dbReference type="GO" id="GO:0006189">
    <property type="term" value="P:'de novo' IMP biosynthetic process"/>
    <property type="evidence" value="ECO:0007669"/>
    <property type="project" value="UniProtKB-UniRule"/>
</dbReference>
<dbReference type="InterPro" id="IPR013815">
    <property type="entry name" value="ATP_grasp_subdomain_1"/>
</dbReference>
<dbReference type="InterPro" id="IPR011761">
    <property type="entry name" value="ATP-grasp"/>
</dbReference>
<evidence type="ECO:0000256" key="7">
    <source>
        <dbReference type="ARBA" id="ARBA00038345"/>
    </source>
</evidence>
<dbReference type="EC" id="6.3.4.13" evidence="2 10"/>
<evidence type="ECO:0000256" key="2">
    <source>
        <dbReference type="ARBA" id="ARBA00013255"/>
    </source>
</evidence>
<name>A0A5S5DV64_9FLAO</name>
<dbReference type="OrthoDB" id="9807240at2"/>
<protein>
    <recommendedName>
        <fullName evidence="2 10">Phosphoribosylamine--glycine ligase</fullName>
        <ecNumber evidence="2 10">6.3.4.13</ecNumber>
    </recommendedName>
    <alternativeName>
        <fullName evidence="10">GARS</fullName>
    </alternativeName>
    <alternativeName>
        <fullName evidence="8 10">Glycinamide ribonucleotide synthetase</fullName>
    </alternativeName>
    <alternativeName>
        <fullName evidence="9 10">Phosphoribosylglycinamide synthetase</fullName>
    </alternativeName>
</protein>
<reference evidence="13 14" key="1">
    <citation type="submission" date="2019-07" db="EMBL/GenBank/DDBJ databases">
        <title>Genomic Encyclopedia of Type Strains, Phase IV (KMG-IV): sequencing the most valuable type-strain genomes for metagenomic binning, comparative biology and taxonomic classification.</title>
        <authorList>
            <person name="Goeker M."/>
        </authorList>
    </citation>
    <scope>NUCLEOTIDE SEQUENCE [LARGE SCALE GENOMIC DNA]</scope>
    <source>
        <strain evidence="13 14">DSM 18961</strain>
    </source>
</reference>
<evidence type="ECO:0000259" key="12">
    <source>
        <dbReference type="PROSITE" id="PS50975"/>
    </source>
</evidence>
<sequence length="424" mass="46670">MNILILGSGGREHAFVYKLLQSKKINQIFVAPGNAGTHKIAKNININPTDFTAVKETILTHKIDMVVVGPEAPLVDGVHDFFLDDDELKSIPVIGPKKDGALLEGSKDFSKQFMEKHNIPTARYKSFTKENLNDGFNFLETLNPPYVLKADGLAAGKGVLILNNLEEAKAELKEMLTHQKFGEASSTVVIEEFLDGIELSVFVLTDGKSYKILPSAKDYKRIGEGDTGLNTGGMGAISPVPFASEDFLTKVEEHVVKPTINGLQKDGIDYRGFIFIGLMNVDGNPQVIEYNVRMGDPETEVILPRIESDLLDLFEGVAHQNLHEKSFKVTDKIATTVMLVSGGYPESYEKGKEILGLENIDGSIVFHAGTKLENNKVLTNGGRVMAITSLGKTINEALETSYKNIDKISFDKMNYRKDIGFDLQ</sequence>
<evidence type="ECO:0000256" key="11">
    <source>
        <dbReference type="PROSITE-ProRule" id="PRU00409"/>
    </source>
</evidence>
<dbReference type="Pfam" id="PF02843">
    <property type="entry name" value="GARS_C"/>
    <property type="match status" value="1"/>
</dbReference>
<evidence type="ECO:0000256" key="9">
    <source>
        <dbReference type="ARBA" id="ARBA00042864"/>
    </source>
</evidence>
<dbReference type="GO" id="GO:0046872">
    <property type="term" value="F:metal ion binding"/>
    <property type="evidence" value="ECO:0007669"/>
    <property type="project" value="InterPro"/>
</dbReference>
<dbReference type="SUPFAM" id="SSF52440">
    <property type="entry name" value="PreATP-grasp domain"/>
    <property type="match status" value="1"/>
</dbReference>
<evidence type="ECO:0000256" key="3">
    <source>
        <dbReference type="ARBA" id="ARBA00022598"/>
    </source>
</evidence>
<dbReference type="NCBIfam" id="TIGR00877">
    <property type="entry name" value="purD"/>
    <property type="match status" value="1"/>
</dbReference>
<evidence type="ECO:0000256" key="8">
    <source>
        <dbReference type="ARBA" id="ARBA00042242"/>
    </source>
</evidence>
<dbReference type="SUPFAM" id="SSF56059">
    <property type="entry name" value="Glutathione synthetase ATP-binding domain-like"/>
    <property type="match status" value="1"/>
</dbReference>
<dbReference type="SMART" id="SM01209">
    <property type="entry name" value="GARS_A"/>
    <property type="match status" value="1"/>
</dbReference>
<evidence type="ECO:0000256" key="1">
    <source>
        <dbReference type="ARBA" id="ARBA00005174"/>
    </source>
</evidence>
<keyword evidence="14" id="KW-1185">Reference proteome</keyword>
<dbReference type="InterPro" id="IPR037123">
    <property type="entry name" value="PRibGlycinamide_synth_C_sf"/>
</dbReference>
<organism evidence="13 14">
    <name type="scientific">Tenacibaculum adriaticum</name>
    <dbReference type="NCBI Taxonomy" id="413713"/>
    <lineage>
        <taxon>Bacteria</taxon>
        <taxon>Pseudomonadati</taxon>
        <taxon>Bacteroidota</taxon>
        <taxon>Flavobacteriia</taxon>
        <taxon>Flavobacteriales</taxon>
        <taxon>Flavobacteriaceae</taxon>
        <taxon>Tenacibaculum</taxon>
    </lineage>
</organism>
<dbReference type="InterPro" id="IPR020562">
    <property type="entry name" value="PRibGlycinamide_synth_N"/>
</dbReference>
<evidence type="ECO:0000256" key="5">
    <source>
        <dbReference type="ARBA" id="ARBA00022755"/>
    </source>
</evidence>
<comment type="similarity">
    <text evidence="7 10">Belongs to the GARS family.</text>
</comment>
<evidence type="ECO:0000256" key="4">
    <source>
        <dbReference type="ARBA" id="ARBA00022741"/>
    </source>
</evidence>
<dbReference type="UniPathway" id="UPA00074">
    <property type="reaction ID" value="UER00125"/>
</dbReference>
<feature type="domain" description="ATP-grasp" evidence="12">
    <location>
        <begin position="111"/>
        <end position="319"/>
    </location>
</feature>
<dbReference type="PROSITE" id="PS50975">
    <property type="entry name" value="ATP_GRASP"/>
    <property type="match status" value="1"/>
</dbReference>
<dbReference type="SMART" id="SM01210">
    <property type="entry name" value="GARS_C"/>
    <property type="match status" value="1"/>
</dbReference>
<proteinExistence type="inferred from homology"/>
<evidence type="ECO:0000256" key="10">
    <source>
        <dbReference type="HAMAP-Rule" id="MF_00138"/>
    </source>
</evidence>
<dbReference type="HAMAP" id="MF_00138">
    <property type="entry name" value="GARS"/>
    <property type="match status" value="1"/>
</dbReference>
<evidence type="ECO:0000313" key="14">
    <source>
        <dbReference type="Proteomes" id="UP000323136"/>
    </source>
</evidence>
<dbReference type="FunFam" id="3.90.600.10:FF:000001">
    <property type="entry name" value="Trifunctional purine biosynthetic protein adenosine-3"/>
    <property type="match status" value="1"/>
</dbReference>
<dbReference type="GO" id="GO:0004637">
    <property type="term" value="F:phosphoribosylamine-glycine ligase activity"/>
    <property type="evidence" value="ECO:0007669"/>
    <property type="project" value="UniProtKB-UniRule"/>
</dbReference>
<accession>A0A5S5DV64</accession>
<keyword evidence="6 11" id="KW-0067">ATP-binding</keyword>
<comment type="catalytic activity">
    <reaction evidence="10">
        <text>5-phospho-beta-D-ribosylamine + glycine + ATP = N(1)-(5-phospho-beta-D-ribosyl)glycinamide + ADP + phosphate + H(+)</text>
        <dbReference type="Rhea" id="RHEA:17453"/>
        <dbReference type="ChEBI" id="CHEBI:15378"/>
        <dbReference type="ChEBI" id="CHEBI:30616"/>
        <dbReference type="ChEBI" id="CHEBI:43474"/>
        <dbReference type="ChEBI" id="CHEBI:57305"/>
        <dbReference type="ChEBI" id="CHEBI:58681"/>
        <dbReference type="ChEBI" id="CHEBI:143788"/>
        <dbReference type="ChEBI" id="CHEBI:456216"/>
        <dbReference type="EC" id="6.3.4.13"/>
    </reaction>
</comment>
<dbReference type="InterPro" id="IPR016185">
    <property type="entry name" value="PreATP-grasp_dom_sf"/>
</dbReference>
<keyword evidence="4 11" id="KW-0547">Nucleotide-binding</keyword>
<dbReference type="EMBL" id="VNIA01000001">
    <property type="protein sequence ID" value="TYP99890.1"/>
    <property type="molecule type" value="Genomic_DNA"/>
</dbReference>
<dbReference type="Gene3D" id="3.30.470.20">
    <property type="entry name" value="ATP-grasp fold, B domain"/>
    <property type="match status" value="1"/>
</dbReference>
<dbReference type="GO" id="GO:0009113">
    <property type="term" value="P:purine nucleobase biosynthetic process"/>
    <property type="evidence" value="ECO:0007669"/>
    <property type="project" value="InterPro"/>
</dbReference>